<sequence length="249" mass="27342">MVTMVAIVIHQVMPTWRLWTPRFKKRNTRTTLGDRRPAIVEALKTLVYSMAKRTSFMSRRRSPVSLLALALATLASLASCFVGPRGVGRGATSVMRAEATETETKPVKSGPSEEAIKTRSIFMSLDSDEFGIDEEQMKKTGIPTEETEPDSLQKVGDFISGPFILPFVVAVVAYLTYYVFFTKEAEKAFYYGSVNEKALVSGEGDSGFDFRALNPDMVDEIKEAMAQQSQTDAMDAGEATPEATPAPAE</sequence>
<gene>
    <name evidence="3" type="ORF">C1SCF055_LOCUS943</name>
</gene>
<evidence type="ECO:0000313" key="5">
    <source>
        <dbReference type="Proteomes" id="UP001152797"/>
    </source>
</evidence>
<keyword evidence="2" id="KW-0472">Membrane</keyword>
<accession>A0A9P1BH06</accession>
<dbReference type="EMBL" id="CAMXCT020000004">
    <property type="protein sequence ID" value="CAL1125730.1"/>
    <property type="molecule type" value="Genomic_DNA"/>
</dbReference>
<evidence type="ECO:0000256" key="2">
    <source>
        <dbReference type="SAM" id="Phobius"/>
    </source>
</evidence>
<reference evidence="4 5" key="2">
    <citation type="submission" date="2024-05" db="EMBL/GenBank/DDBJ databases">
        <authorList>
            <person name="Chen Y."/>
            <person name="Shah S."/>
            <person name="Dougan E. K."/>
            <person name="Thang M."/>
            <person name="Chan C."/>
        </authorList>
    </citation>
    <scope>NUCLEOTIDE SEQUENCE [LARGE SCALE GENOMIC DNA]</scope>
</reference>
<name>A0A9P1BH06_9DINO</name>
<protein>
    <submittedName>
        <fullName evidence="4">Cytochrome c-553 (Cytochrome c553) (Soluble cytochrome f)</fullName>
    </submittedName>
</protein>
<keyword evidence="2" id="KW-1133">Transmembrane helix</keyword>
<dbReference type="EMBL" id="CAMXCT010000004">
    <property type="protein sequence ID" value="CAI3972355.1"/>
    <property type="molecule type" value="Genomic_DNA"/>
</dbReference>
<evidence type="ECO:0000256" key="1">
    <source>
        <dbReference type="SAM" id="MobiDB-lite"/>
    </source>
</evidence>
<reference evidence="3" key="1">
    <citation type="submission" date="2022-10" db="EMBL/GenBank/DDBJ databases">
        <authorList>
            <person name="Chen Y."/>
            <person name="Dougan E. K."/>
            <person name="Chan C."/>
            <person name="Rhodes N."/>
            <person name="Thang M."/>
        </authorList>
    </citation>
    <scope>NUCLEOTIDE SEQUENCE</scope>
</reference>
<comment type="caution">
    <text evidence="3">The sequence shown here is derived from an EMBL/GenBank/DDBJ whole genome shotgun (WGS) entry which is preliminary data.</text>
</comment>
<dbReference type="Proteomes" id="UP001152797">
    <property type="component" value="Unassembled WGS sequence"/>
</dbReference>
<organism evidence="3">
    <name type="scientific">Cladocopium goreaui</name>
    <dbReference type="NCBI Taxonomy" id="2562237"/>
    <lineage>
        <taxon>Eukaryota</taxon>
        <taxon>Sar</taxon>
        <taxon>Alveolata</taxon>
        <taxon>Dinophyceae</taxon>
        <taxon>Suessiales</taxon>
        <taxon>Symbiodiniaceae</taxon>
        <taxon>Cladocopium</taxon>
    </lineage>
</organism>
<keyword evidence="2" id="KW-0812">Transmembrane</keyword>
<feature type="region of interest" description="Disordered" evidence="1">
    <location>
        <begin position="226"/>
        <end position="249"/>
    </location>
</feature>
<dbReference type="EMBL" id="CAMXCT030000004">
    <property type="protein sequence ID" value="CAL4759667.1"/>
    <property type="molecule type" value="Genomic_DNA"/>
</dbReference>
<feature type="transmembrane region" description="Helical" evidence="2">
    <location>
        <begin position="158"/>
        <end position="180"/>
    </location>
</feature>
<feature type="compositionally biased region" description="Low complexity" evidence="1">
    <location>
        <begin position="238"/>
        <end position="249"/>
    </location>
</feature>
<proteinExistence type="predicted"/>
<dbReference type="AlphaFoldDB" id="A0A9P1BH06"/>
<evidence type="ECO:0000313" key="3">
    <source>
        <dbReference type="EMBL" id="CAI3972355.1"/>
    </source>
</evidence>
<keyword evidence="5" id="KW-1185">Reference proteome</keyword>
<evidence type="ECO:0000313" key="4">
    <source>
        <dbReference type="EMBL" id="CAL4759667.1"/>
    </source>
</evidence>